<keyword evidence="4" id="KW-1185">Reference proteome</keyword>
<feature type="region of interest" description="Disordered" evidence="1">
    <location>
        <begin position="25"/>
        <end position="55"/>
    </location>
</feature>
<keyword evidence="2" id="KW-0732">Signal</keyword>
<dbReference type="AlphaFoldDB" id="A0A0D2WHC7"/>
<accession>A0A0D2WHC7</accession>
<evidence type="ECO:0000313" key="3">
    <source>
        <dbReference type="EMBL" id="KJE89005.1"/>
    </source>
</evidence>
<evidence type="ECO:0000313" key="4">
    <source>
        <dbReference type="Proteomes" id="UP000008743"/>
    </source>
</evidence>
<feature type="region of interest" description="Disordered" evidence="1">
    <location>
        <begin position="82"/>
        <end position="107"/>
    </location>
</feature>
<organism evidence="3 4">
    <name type="scientific">Capsaspora owczarzaki (strain ATCC 30864)</name>
    <dbReference type="NCBI Taxonomy" id="595528"/>
    <lineage>
        <taxon>Eukaryota</taxon>
        <taxon>Filasterea</taxon>
        <taxon>Capsaspora</taxon>
    </lineage>
</organism>
<reference evidence="4" key="1">
    <citation type="submission" date="2011-02" db="EMBL/GenBank/DDBJ databases">
        <title>The Genome Sequence of Capsaspora owczarzaki ATCC 30864.</title>
        <authorList>
            <person name="Russ C."/>
            <person name="Cuomo C."/>
            <person name="Burger G."/>
            <person name="Gray M.W."/>
            <person name="Holland P.W.H."/>
            <person name="King N."/>
            <person name="Lang F.B.F."/>
            <person name="Roger A.J."/>
            <person name="Ruiz-Trillo I."/>
            <person name="Young S.K."/>
            <person name="Zeng Q."/>
            <person name="Gargeya S."/>
            <person name="Alvarado L."/>
            <person name="Berlin A."/>
            <person name="Chapman S.B."/>
            <person name="Chen Z."/>
            <person name="Freedman E."/>
            <person name="Gellesch M."/>
            <person name="Goldberg J."/>
            <person name="Griggs A."/>
            <person name="Gujja S."/>
            <person name="Heilman E."/>
            <person name="Heiman D."/>
            <person name="Howarth C."/>
            <person name="Mehta T."/>
            <person name="Neiman D."/>
            <person name="Pearson M."/>
            <person name="Roberts A."/>
            <person name="Saif S."/>
            <person name="Shea T."/>
            <person name="Shenoy N."/>
            <person name="Sisk P."/>
            <person name="Stolte C."/>
            <person name="Sykes S."/>
            <person name="White J."/>
            <person name="Yandava C."/>
            <person name="Haas B."/>
            <person name="Nusbaum C."/>
            <person name="Birren B."/>
        </authorList>
    </citation>
    <scope>NUCLEOTIDE SEQUENCE</scope>
    <source>
        <strain evidence="4">ATCC 30864</strain>
    </source>
</reference>
<feature type="signal peptide" evidence="2">
    <location>
        <begin position="1"/>
        <end position="21"/>
    </location>
</feature>
<sequence>MKLRSVLVAALVVAAFAMCAAETVSKPRPQPMRKAPPKPDAAAPANPADLLPEGGLGKINELQQTLDKARKLSRRQTLDAIRSKLKDGNADAAKDDPDAPKLTDKQEQELEEIRKTIDVERHSVFVKKVPKSLTLPELADQIFQHGISEVSMNVEGKSYALEDVLTQAQFGRLMMLQEDRLKVVQQEGGQEEHGTVDVSKLATENPKLHALKTLSEQIWQLIVRAEQGKGKLEGFVHNMQGQRETEFDINLTLSVRNGVHPLRYEVIARESPSEQVVRLADAWLLDKQDKRVKHLDFSKLKHEETVLIGTLSSWELRHLLVGVGAVFLLVGSIAFCCTGRNDPVLPHKKSKTKSS</sequence>
<proteinExistence type="predicted"/>
<name>A0A0D2WHC7_CAPO3</name>
<evidence type="ECO:0000256" key="2">
    <source>
        <dbReference type="SAM" id="SignalP"/>
    </source>
</evidence>
<gene>
    <name evidence="3" type="ORF">CAOG_000567</name>
</gene>
<protein>
    <submittedName>
        <fullName evidence="3">Uncharacterized protein</fullName>
    </submittedName>
</protein>
<dbReference type="EMBL" id="KE346360">
    <property type="protein sequence ID" value="KJE89005.1"/>
    <property type="molecule type" value="Genomic_DNA"/>
</dbReference>
<feature type="compositionally biased region" description="Low complexity" evidence="1">
    <location>
        <begin position="40"/>
        <end position="52"/>
    </location>
</feature>
<feature type="chain" id="PRO_5002266376" evidence="2">
    <location>
        <begin position="22"/>
        <end position="355"/>
    </location>
</feature>
<dbReference type="RefSeq" id="XP_004365438.1">
    <property type="nucleotide sequence ID" value="XM_004365381.2"/>
</dbReference>
<dbReference type="Proteomes" id="UP000008743">
    <property type="component" value="Unassembled WGS sequence"/>
</dbReference>
<evidence type="ECO:0000256" key="1">
    <source>
        <dbReference type="SAM" id="MobiDB-lite"/>
    </source>
</evidence>
<dbReference type="InParanoid" id="A0A0D2WHC7"/>